<feature type="domain" description="B12-binding N-terminal" evidence="4">
    <location>
        <begin position="1"/>
        <end position="88"/>
    </location>
</feature>
<dbReference type="InterPro" id="IPR003759">
    <property type="entry name" value="Cbl-bd_cap"/>
</dbReference>
<dbReference type="Pfam" id="PF02310">
    <property type="entry name" value="B12-binding"/>
    <property type="match status" value="1"/>
</dbReference>
<dbReference type="RefSeq" id="WP_095821546.1">
    <property type="nucleotide sequence ID" value="NZ_NSGH01000005.1"/>
</dbReference>
<dbReference type="PROSITE" id="PS51332">
    <property type="entry name" value="B12_BINDING"/>
    <property type="match status" value="1"/>
</dbReference>
<accession>A0ABX4HTU1</accession>
<dbReference type="Pfam" id="PF02607">
    <property type="entry name" value="B12-binding_2"/>
    <property type="match status" value="1"/>
</dbReference>
<dbReference type="SMART" id="SM01018">
    <property type="entry name" value="B12-binding_2"/>
    <property type="match status" value="1"/>
</dbReference>
<evidence type="ECO:0000256" key="2">
    <source>
        <dbReference type="ARBA" id="ARBA00023285"/>
    </source>
</evidence>
<evidence type="ECO:0000256" key="1">
    <source>
        <dbReference type="ARBA" id="ARBA00022723"/>
    </source>
</evidence>
<dbReference type="SUPFAM" id="SSF47644">
    <property type="entry name" value="Methionine synthase domain"/>
    <property type="match status" value="1"/>
</dbReference>
<dbReference type="InterPro" id="IPR036724">
    <property type="entry name" value="Cobalamin-bd_sf"/>
</dbReference>
<organism evidence="5 6">
    <name type="scientific">Salimicrobium humidisoli</name>
    <dbReference type="NCBI Taxonomy" id="2029857"/>
    <lineage>
        <taxon>Bacteria</taxon>
        <taxon>Bacillati</taxon>
        <taxon>Bacillota</taxon>
        <taxon>Bacilli</taxon>
        <taxon>Bacillales</taxon>
        <taxon>Bacillaceae</taxon>
        <taxon>Salimicrobium</taxon>
    </lineage>
</organism>
<proteinExistence type="predicted"/>
<evidence type="ECO:0000313" key="6">
    <source>
        <dbReference type="Proteomes" id="UP000217561"/>
    </source>
</evidence>
<dbReference type="InterPro" id="IPR050554">
    <property type="entry name" value="Met_Synthase/Corrinoid"/>
</dbReference>
<keyword evidence="2" id="KW-0170">Cobalt</keyword>
<dbReference type="PANTHER" id="PTHR45833:SF1">
    <property type="entry name" value="METHIONINE SYNTHASE"/>
    <property type="match status" value="1"/>
</dbReference>
<evidence type="ECO:0000259" key="4">
    <source>
        <dbReference type="PROSITE" id="PS51337"/>
    </source>
</evidence>
<dbReference type="PROSITE" id="PS51337">
    <property type="entry name" value="B12_BINDING_NTER"/>
    <property type="match status" value="1"/>
</dbReference>
<dbReference type="Proteomes" id="UP000217561">
    <property type="component" value="Unassembled WGS sequence"/>
</dbReference>
<sequence>MEEVYKQLTGYLLEGEEQEALQLVQKWVGERSLLEVHEEIITPAMYHVGELWQTNRISVADEHLATATCDYIMTLISPRKGTSNGKKAIFFNVEEEEHHLGLKMAADIFREEGWESRFLGTGVPDDHVLQQIEKFCPDVICISAALSYRVPEMHNIIDVLKKRMPGSVILIGGRIVKNHGMNEWNEAHVHTMSSLTAVKEWLQNVKEGRRQ</sequence>
<evidence type="ECO:0000313" key="5">
    <source>
        <dbReference type="EMBL" id="PBB06257.1"/>
    </source>
</evidence>
<gene>
    <name evidence="5" type="ORF">CKW00_04300</name>
</gene>
<dbReference type="Gene3D" id="1.10.1240.10">
    <property type="entry name" value="Methionine synthase domain"/>
    <property type="match status" value="1"/>
</dbReference>
<comment type="caution">
    <text evidence="5">The sequence shown here is derived from an EMBL/GenBank/DDBJ whole genome shotgun (WGS) entry which is preliminary data.</text>
</comment>
<keyword evidence="1" id="KW-0479">Metal-binding</keyword>
<reference evidence="5 6" key="1">
    <citation type="submission" date="2017-08" db="EMBL/GenBank/DDBJ databases">
        <title>Salimicrobium alkalisoli sp. nov., isolated from saline alkaline soil.</title>
        <authorList>
            <person name="Zhang G."/>
            <person name="Xiong Q."/>
        </authorList>
    </citation>
    <scope>NUCLEOTIDE SEQUENCE [LARGE SCALE GENOMIC DNA]</scope>
    <source>
        <strain evidence="5 6">WN024</strain>
    </source>
</reference>
<dbReference type="Gene3D" id="3.40.50.280">
    <property type="entry name" value="Cobalamin-binding domain"/>
    <property type="match status" value="1"/>
</dbReference>
<protein>
    <submittedName>
        <fullName evidence="5">Cobalamin-binding domain protein</fullName>
    </submittedName>
</protein>
<dbReference type="InterPro" id="IPR006158">
    <property type="entry name" value="Cobalamin-bd"/>
</dbReference>
<dbReference type="InterPro" id="IPR036594">
    <property type="entry name" value="Meth_synthase_dom"/>
</dbReference>
<name>A0ABX4HTU1_9BACI</name>
<dbReference type="EMBL" id="NSGH01000005">
    <property type="protein sequence ID" value="PBB06257.1"/>
    <property type="molecule type" value="Genomic_DNA"/>
</dbReference>
<evidence type="ECO:0000259" key="3">
    <source>
        <dbReference type="PROSITE" id="PS51332"/>
    </source>
</evidence>
<dbReference type="SUPFAM" id="SSF52242">
    <property type="entry name" value="Cobalamin (vitamin B12)-binding domain"/>
    <property type="match status" value="1"/>
</dbReference>
<feature type="domain" description="B12-binding" evidence="3">
    <location>
        <begin position="85"/>
        <end position="211"/>
    </location>
</feature>
<keyword evidence="6" id="KW-1185">Reference proteome</keyword>
<dbReference type="PANTHER" id="PTHR45833">
    <property type="entry name" value="METHIONINE SYNTHASE"/>
    <property type="match status" value="1"/>
</dbReference>